<dbReference type="AlphaFoldDB" id="A0A2S7U250"/>
<evidence type="ECO:0008006" key="4">
    <source>
        <dbReference type="Google" id="ProtNLM"/>
    </source>
</evidence>
<evidence type="ECO:0000313" key="3">
    <source>
        <dbReference type="Proteomes" id="UP000239907"/>
    </source>
</evidence>
<protein>
    <recommendedName>
        <fullName evidence="4">AB hydrolase-1 domain-containing protein</fullName>
    </recommendedName>
</protein>
<feature type="chain" id="PRO_5015509646" description="AB hydrolase-1 domain-containing protein" evidence="1">
    <location>
        <begin position="22"/>
        <end position="543"/>
    </location>
</feature>
<accession>A0A2S7U250</accession>
<reference evidence="2 3" key="1">
    <citation type="submission" date="2016-12" db="EMBL/GenBank/DDBJ databases">
        <title>Study of bacterial adaptation to deep sea.</title>
        <authorList>
            <person name="Song J."/>
            <person name="Yoshizawa S."/>
            <person name="Kogure K."/>
        </authorList>
    </citation>
    <scope>NUCLEOTIDE SEQUENCE [LARGE SCALE GENOMIC DNA]</scope>
    <source>
        <strain evidence="2 3">SAORIC-165</strain>
    </source>
</reference>
<keyword evidence="3" id="KW-1185">Reference proteome</keyword>
<dbReference type="EMBL" id="MQWA01000001">
    <property type="protein sequence ID" value="PQJ28474.1"/>
    <property type="molecule type" value="Genomic_DNA"/>
</dbReference>
<dbReference type="RefSeq" id="WP_105042977.1">
    <property type="nucleotide sequence ID" value="NZ_MQWA01000001.1"/>
</dbReference>
<dbReference type="Gene3D" id="3.40.50.1820">
    <property type="entry name" value="alpha/beta hydrolase"/>
    <property type="match status" value="1"/>
</dbReference>
<dbReference type="OrthoDB" id="869379at2"/>
<keyword evidence="1" id="KW-0732">Signal</keyword>
<dbReference type="PANTHER" id="PTHR37946">
    <property type="entry name" value="SLL1969 PROTEIN"/>
    <property type="match status" value="1"/>
</dbReference>
<dbReference type="PANTHER" id="PTHR37946:SF1">
    <property type="entry name" value="SLL1969 PROTEIN"/>
    <property type="match status" value="1"/>
</dbReference>
<dbReference type="PROSITE" id="PS51257">
    <property type="entry name" value="PROKAR_LIPOPROTEIN"/>
    <property type="match status" value="1"/>
</dbReference>
<feature type="signal peptide" evidence="1">
    <location>
        <begin position="1"/>
        <end position="21"/>
    </location>
</feature>
<name>A0A2S7U250_9BACT</name>
<comment type="caution">
    <text evidence="2">The sequence shown here is derived from an EMBL/GenBank/DDBJ whole genome shotgun (WGS) entry which is preliminary data.</text>
</comment>
<dbReference type="SUPFAM" id="SSF53474">
    <property type="entry name" value="alpha/beta-Hydrolases"/>
    <property type="match status" value="1"/>
</dbReference>
<evidence type="ECO:0000256" key="1">
    <source>
        <dbReference type="SAM" id="SignalP"/>
    </source>
</evidence>
<dbReference type="InterPro" id="IPR029058">
    <property type="entry name" value="AB_hydrolase_fold"/>
</dbReference>
<sequence>MIRLILSLFLCYALSSCVSTVIELSQNEQTELLRKIPRAEKSYAKPAFSKIRKANGMYKHQPEKAVALYLSAAKELEPYHMQAYWAYKAYQQSLGKGLELIQTHQLWGSSVSSGEHSFQIASHCHTKASQLTDIDTLHYANQYASSALSPAIETHGRGVPMTARSAWSVERSKKFPFMSKIGYIYSVTALAHWSDGNSVSFQLIDSRESPQLSANYTTPHAFSQAATKSLIYQGLINVLRPEYGIESMSLISFEPIDPKLIPVIFVHGLAATPNLWIKPTYELLEDPVIRENYQFYAYFYPTGLPLSHSAAGLKNEIKELHVHLKEHGAGFNANEMVMIGHSMGGILTSAITRDYRGAISEIYNKNIDTLTVETMGKKSIVELLETPPLDCVSRAVFIATPHRGSSYADNWIGQLTSHLIEIPKDIVGLDPAHYRQDLTSLGKSIFDIQEGMDGVQRLKYNNPTLKYNLTRPKLEKVTYHSIIGDRGWGGKLENSSDGVVKYTSSHLTEVDSELVVPAWHNAQDSSKAQDEMIRILKLHLESQ</sequence>
<dbReference type="Proteomes" id="UP000239907">
    <property type="component" value="Unassembled WGS sequence"/>
</dbReference>
<gene>
    <name evidence="2" type="ORF">BSZ32_08085</name>
</gene>
<proteinExistence type="predicted"/>
<evidence type="ECO:0000313" key="2">
    <source>
        <dbReference type="EMBL" id="PQJ28474.1"/>
    </source>
</evidence>
<organism evidence="2 3">
    <name type="scientific">Rubritalea profundi</name>
    <dbReference type="NCBI Taxonomy" id="1658618"/>
    <lineage>
        <taxon>Bacteria</taxon>
        <taxon>Pseudomonadati</taxon>
        <taxon>Verrucomicrobiota</taxon>
        <taxon>Verrucomicrobiia</taxon>
        <taxon>Verrucomicrobiales</taxon>
        <taxon>Rubritaleaceae</taxon>
        <taxon>Rubritalea</taxon>
    </lineage>
</organism>